<organism evidence="1 2">
    <name type="scientific">Merluccius polli</name>
    <name type="common">Benguela hake</name>
    <name type="synonym">Merluccius cadenati</name>
    <dbReference type="NCBI Taxonomy" id="89951"/>
    <lineage>
        <taxon>Eukaryota</taxon>
        <taxon>Metazoa</taxon>
        <taxon>Chordata</taxon>
        <taxon>Craniata</taxon>
        <taxon>Vertebrata</taxon>
        <taxon>Euteleostomi</taxon>
        <taxon>Actinopterygii</taxon>
        <taxon>Neopterygii</taxon>
        <taxon>Teleostei</taxon>
        <taxon>Neoteleostei</taxon>
        <taxon>Acanthomorphata</taxon>
        <taxon>Zeiogadaria</taxon>
        <taxon>Gadariae</taxon>
        <taxon>Gadiformes</taxon>
        <taxon>Gadoidei</taxon>
        <taxon>Merlucciidae</taxon>
        <taxon>Merluccius</taxon>
    </lineage>
</organism>
<gene>
    <name evidence="1" type="ORF">N1851_006497</name>
</gene>
<accession>A0AA47N5T2</accession>
<dbReference type="PANTHER" id="PTHR45913">
    <property type="entry name" value="EPM2A-INTERACTING PROTEIN 1"/>
    <property type="match status" value="1"/>
</dbReference>
<keyword evidence="2" id="KW-1185">Reference proteome</keyword>
<evidence type="ECO:0000313" key="1">
    <source>
        <dbReference type="EMBL" id="KAK0152132.1"/>
    </source>
</evidence>
<dbReference type="Proteomes" id="UP001174136">
    <property type="component" value="Unassembled WGS sequence"/>
</dbReference>
<protein>
    <submittedName>
        <fullName evidence="1">Uncharacterized protein</fullName>
    </submittedName>
</protein>
<proteinExistence type="predicted"/>
<name>A0AA47N5T2_MERPO</name>
<dbReference type="EMBL" id="JAOPHQ010001140">
    <property type="protein sequence ID" value="KAK0152132.1"/>
    <property type="molecule type" value="Genomic_DNA"/>
</dbReference>
<dbReference type="AlphaFoldDB" id="A0AA47N5T2"/>
<evidence type="ECO:0000313" key="2">
    <source>
        <dbReference type="Proteomes" id="UP001174136"/>
    </source>
</evidence>
<reference evidence="1" key="1">
    <citation type="journal article" date="2023" name="Front. Mar. Sci.">
        <title>A new Merluccius polli reference genome to investigate the effects of global change in West African waters.</title>
        <authorList>
            <person name="Mateo J.L."/>
            <person name="Blanco-Fernandez C."/>
            <person name="Garcia-Vazquez E."/>
            <person name="Machado-Schiaffino G."/>
        </authorList>
    </citation>
    <scope>NUCLEOTIDE SEQUENCE</scope>
    <source>
        <strain evidence="1">C29</strain>
        <tissue evidence="1">Fin</tissue>
    </source>
</reference>
<sequence length="164" mass="18272">MAHILTKHKKPFTNGRIVKEAMTAVAETLFKDHKSKTEMMSAIADVQLGANTVARRVSALSVDAVEQLERDMDRTNGIRQNGIRTNGIRQNGIRTNGIRQNGIRTNGIRQNGIRQNGIRQNIVREKTGRYWPAEGARVAEAKALAESSAWKNSEDSQQVSRTFS</sequence>
<comment type="caution">
    <text evidence="1">The sequence shown here is derived from an EMBL/GenBank/DDBJ whole genome shotgun (WGS) entry which is preliminary data.</text>
</comment>
<dbReference type="PANTHER" id="PTHR45913:SF21">
    <property type="entry name" value="DUF4371 DOMAIN-CONTAINING PROTEIN"/>
    <property type="match status" value="1"/>
</dbReference>